<dbReference type="EMBL" id="JAODOQ010000001">
    <property type="protein sequence ID" value="MCT8987040.1"/>
    <property type="molecule type" value="Genomic_DNA"/>
</dbReference>
<accession>A0ABT2P6Q0</accession>
<sequence>MIKANLSVRRGGYLLIMVVLLGLLPILLQKGLASAYHFKSKYYIDKWQQTGNPTSLQYSNALLAADYAYTIDSENPHYLLTLAKVMEWGVFSSLAQPNNQSFNLLYSNAIQQRPNWPNAYSDYAYNLAIIQQDLSKAWPYLEQALIYGSYTPEVFHQVLAIGFASWPNLSVEQKSLVFTTAKKTAAANWRMRKDLKLLARQYDLTAVVCNYLKYATPANPASDEQWIKQDLCRK</sequence>
<evidence type="ECO:0000313" key="1">
    <source>
        <dbReference type="EMBL" id="MCT8987040.1"/>
    </source>
</evidence>
<reference evidence="1" key="1">
    <citation type="submission" date="2022-09" db="EMBL/GenBank/DDBJ databases">
        <title>Shewanella sp. KJ10-1 sp.nov, isolated from marine algae.</title>
        <authorList>
            <person name="Butt M."/>
            <person name="Lee J.K."/>
            <person name="Kim J.M."/>
            <person name="Choi D.G."/>
        </authorList>
    </citation>
    <scope>NUCLEOTIDE SEQUENCE</scope>
    <source>
        <strain evidence="1">KJ10-1</strain>
    </source>
</reference>
<evidence type="ECO:0000313" key="2">
    <source>
        <dbReference type="Proteomes" id="UP001431192"/>
    </source>
</evidence>
<comment type="caution">
    <text evidence="1">The sequence shown here is derived from an EMBL/GenBank/DDBJ whole genome shotgun (WGS) entry which is preliminary data.</text>
</comment>
<dbReference type="RefSeq" id="WP_261733370.1">
    <property type="nucleotide sequence ID" value="NZ_JAODOQ010000001.1"/>
</dbReference>
<dbReference type="Proteomes" id="UP001431192">
    <property type="component" value="Unassembled WGS sequence"/>
</dbReference>
<keyword evidence="2" id="KW-1185">Reference proteome</keyword>
<organism evidence="1 2">
    <name type="scientific">Shewanella phaeophyticola</name>
    <dbReference type="NCBI Taxonomy" id="2978345"/>
    <lineage>
        <taxon>Bacteria</taxon>
        <taxon>Pseudomonadati</taxon>
        <taxon>Pseudomonadota</taxon>
        <taxon>Gammaproteobacteria</taxon>
        <taxon>Alteromonadales</taxon>
        <taxon>Shewanellaceae</taxon>
        <taxon>Shewanella</taxon>
    </lineage>
</organism>
<evidence type="ECO:0008006" key="3">
    <source>
        <dbReference type="Google" id="ProtNLM"/>
    </source>
</evidence>
<protein>
    <recommendedName>
        <fullName evidence="3">Tetratricopeptide repeat protein</fullName>
    </recommendedName>
</protein>
<name>A0ABT2P6Q0_9GAMM</name>
<gene>
    <name evidence="1" type="ORF">N4T56_11890</name>
</gene>
<proteinExistence type="predicted"/>